<proteinExistence type="predicted"/>
<feature type="compositionally biased region" description="Low complexity" evidence="1">
    <location>
        <begin position="130"/>
        <end position="143"/>
    </location>
</feature>
<organism evidence="2 3">
    <name type="scientific">Thalassomonas viridans</name>
    <dbReference type="NCBI Taxonomy" id="137584"/>
    <lineage>
        <taxon>Bacteria</taxon>
        <taxon>Pseudomonadati</taxon>
        <taxon>Pseudomonadota</taxon>
        <taxon>Gammaproteobacteria</taxon>
        <taxon>Alteromonadales</taxon>
        <taxon>Colwelliaceae</taxon>
        <taxon>Thalassomonas</taxon>
    </lineage>
</organism>
<evidence type="ECO:0000313" key="3">
    <source>
        <dbReference type="Proteomes" id="UP000032352"/>
    </source>
</evidence>
<reference evidence="2 3" key="2">
    <citation type="journal article" date="2022" name="Mar. Drugs">
        <title>Bioassay-Guided Fractionation Leads to the Detection of Cholic Acid Generated by the Rare Thalassomonas sp.</title>
        <authorList>
            <person name="Pheiffer F."/>
            <person name="Schneider Y.K."/>
            <person name="Hansen E.H."/>
            <person name="Andersen J.H."/>
            <person name="Isaksson J."/>
            <person name="Busche T."/>
            <person name="R C."/>
            <person name="Kalinowski J."/>
            <person name="Zyl L.V."/>
            <person name="Trindade M."/>
        </authorList>
    </citation>
    <scope>NUCLEOTIDE SEQUENCE [LARGE SCALE GENOMIC DNA]</scope>
    <source>
        <strain evidence="2 3">XOM25</strain>
    </source>
</reference>
<gene>
    <name evidence="2" type="ORF">SG34_014640</name>
</gene>
<dbReference type="AlphaFoldDB" id="A0AAE9Z852"/>
<feature type="region of interest" description="Disordered" evidence="1">
    <location>
        <begin position="99"/>
        <end position="270"/>
    </location>
</feature>
<feature type="region of interest" description="Disordered" evidence="1">
    <location>
        <begin position="1"/>
        <end position="20"/>
    </location>
</feature>
<keyword evidence="3" id="KW-1185">Reference proteome</keyword>
<dbReference type="KEGG" id="tvd:SG34_014640"/>
<sequence>MKDNRENFVSGTGPGDAEREISDLYRQIAKEQPSAELDNSILHLARNKELLTAKPEVKPQSLMEKIKSRSGPLAMAASVVLVGSVVLLQDWRQELLPKRYDPQPGISYDAPQTEPAQASQAVQEENAALQQAEVYQAAGQEQEAAGKDTLSQSGALTLDERPLKSQPQSRQQTRLRAQPELESLLPADDTRVDKARFKTEFAGADRDGGAKVPEVQAYPAPKQVSGATEATRRPAASQDMKKDIGRQESQQQAVKTSAMHFSRQGAVKSRQKGVTTWLAEIEQLLAAGEQEEAISELKAFVVAYPDHDLTEKYQKLLPQSPEN</sequence>
<evidence type="ECO:0000256" key="1">
    <source>
        <dbReference type="SAM" id="MobiDB-lite"/>
    </source>
</evidence>
<dbReference type="Proteomes" id="UP000032352">
    <property type="component" value="Chromosome"/>
</dbReference>
<name>A0AAE9Z852_9GAMM</name>
<feature type="compositionally biased region" description="Polar residues" evidence="1">
    <location>
        <begin position="114"/>
        <end position="123"/>
    </location>
</feature>
<dbReference type="RefSeq" id="WP_044840162.1">
    <property type="nucleotide sequence ID" value="NZ_CP059733.1"/>
</dbReference>
<evidence type="ECO:0000313" key="2">
    <source>
        <dbReference type="EMBL" id="WDE08017.1"/>
    </source>
</evidence>
<feature type="compositionally biased region" description="Polar residues" evidence="1">
    <location>
        <begin position="165"/>
        <end position="175"/>
    </location>
</feature>
<reference evidence="2 3" key="1">
    <citation type="journal article" date="2015" name="Genome Announc.">
        <title>Draft Genome Sequences of Marine Isolates of Thalassomonas viridans and Thalassomonas actiniarum.</title>
        <authorList>
            <person name="Olonade I."/>
            <person name="van Zyl L.J."/>
            <person name="Trindade M."/>
        </authorList>
    </citation>
    <scope>NUCLEOTIDE SEQUENCE [LARGE SCALE GENOMIC DNA]</scope>
    <source>
        <strain evidence="2 3">XOM25</strain>
    </source>
</reference>
<protein>
    <submittedName>
        <fullName evidence="2">Uncharacterized protein</fullName>
    </submittedName>
</protein>
<feature type="compositionally biased region" description="Basic and acidic residues" evidence="1">
    <location>
        <begin position="188"/>
        <end position="209"/>
    </location>
</feature>
<dbReference type="EMBL" id="CP059733">
    <property type="protein sequence ID" value="WDE08017.1"/>
    <property type="molecule type" value="Genomic_DNA"/>
</dbReference>
<accession>A0AAE9Z852</accession>